<keyword evidence="1" id="KW-0547">Nucleotide-binding</keyword>
<organism evidence="3 4">
    <name type="scientific">Eruca vesicaria subsp. sativa</name>
    <name type="common">Garden rocket</name>
    <name type="synonym">Eruca sativa</name>
    <dbReference type="NCBI Taxonomy" id="29727"/>
    <lineage>
        <taxon>Eukaryota</taxon>
        <taxon>Viridiplantae</taxon>
        <taxon>Streptophyta</taxon>
        <taxon>Embryophyta</taxon>
        <taxon>Tracheophyta</taxon>
        <taxon>Spermatophyta</taxon>
        <taxon>Magnoliopsida</taxon>
        <taxon>eudicotyledons</taxon>
        <taxon>Gunneridae</taxon>
        <taxon>Pentapetalae</taxon>
        <taxon>rosids</taxon>
        <taxon>malvids</taxon>
        <taxon>Brassicales</taxon>
        <taxon>Brassicaceae</taxon>
        <taxon>Brassiceae</taxon>
        <taxon>Eruca</taxon>
    </lineage>
</organism>
<dbReference type="PROSITE" id="PS00107">
    <property type="entry name" value="PROTEIN_KINASE_ATP"/>
    <property type="match status" value="1"/>
</dbReference>
<sequence>MANYKTNPNPNYSLFYDSRGEEEKSPVEANEHSTVEVNSSGTKKLVFFGNANKVFELEDLLKASVEVLGKGTFGTAYKAVLDAVTLVAVKRLKDVTMGDREFKEKIEVVGGDGS</sequence>
<feature type="compositionally biased region" description="Polar residues" evidence="2">
    <location>
        <begin position="1"/>
        <end position="12"/>
    </location>
</feature>
<reference evidence="3 4" key="1">
    <citation type="submission" date="2022-03" db="EMBL/GenBank/DDBJ databases">
        <authorList>
            <person name="Macdonald S."/>
            <person name="Ahmed S."/>
            <person name="Newling K."/>
        </authorList>
    </citation>
    <scope>NUCLEOTIDE SEQUENCE [LARGE SCALE GENOMIC DNA]</scope>
</reference>
<feature type="binding site" evidence="1">
    <location>
        <position position="90"/>
    </location>
    <ligand>
        <name>ATP</name>
        <dbReference type="ChEBI" id="CHEBI:30616"/>
    </ligand>
</feature>
<feature type="region of interest" description="Disordered" evidence="2">
    <location>
        <begin position="1"/>
        <end position="35"/>
    </location>
</feature>
<name>A0ABC8JUN4_ERUVS</name>
<dbReference type="GO" id="GO:0005524">
    <property type="term" value="F:ATP binding"/>
    <property type="evidence" value="ECO:0007669"/>
    <property type="project" value="UniProtKB-UniRule"/>
</dbReference>
<comment type="caution">
    <text evidence="3">The sequence shown here is derived from an EMBL/GenBank/DDBJ whole genome shotgun (WGS) entry which is preliminary data.</text>
</comment>
<evidence type="ECO:0000256" key="1">
    <source>
        <dbReference type="PROSITE-ProRule" id="PRU10141"/>
    </source>
</evidence>
<protein>
    <submittedName>
        <fullName evidence="3">Uncharacterized protein</fullName>
    </submittedName>
</protein>
<keyword evidence="4" id="KW-1185">Reference proteome</keyword>
<feature type="compositionally biased region" description="Basic and acidic residues" evidence="2">
    <location>
        <begin position="18"/>
        <end position="34"/>
    </location>
</feature>
<dbReference type="InterPro" id="IPR011009">
    <property type="entry name" value="Kinase-like_dom_sf"/>
</dbReference>
<dbReference type="AlphaFoldDB" id="A0ABC8JUN4"/>
<evidence type="ECO:0000313" key="3">
    <source>
        <dbReference type="EMBL" id="CAH8342041.1"/>
    </source>
</evidence>
<dbReference type="Proteomes" id="UP001642260">
    <property type="component" value="Unassembled WGS sequence"/>
</dbReference>
<keyword evidence="1" id="KW-0067">ATP-binding</keyword>
<dbReference type="PANTHER" id="PTHR48010:SF76">
    <property type="entry name" value="INACTIVE RECEPTOR KINASE RLK902-RELATED"/>
    <property type="match status" value="1"/>
</dbReference>
<evidence type="ECO:0000313" key="4">
    <source>
        <dbReference type="Proteomes" id="UP001642260"/>
    </source>
</evidence>
<proteinExistence type="predicted"/>
<accession>A0ABC8JUN4</accession>
<dbReference type="Gene3D" id="3.30.200.20">
    <property type="entry name" value="Phosphorylase Kinase, domain 1"/>
    <property type="match status" value="1"/>
</dbReference>
<dbReference type="InterPro" id="IPR017441">
    <property type="entry name" value="Protein_kinase_ATP_BS"/>
</dbReference>
<dbReference type="SUPFAM" id="SSF56112">
    <property type="entry name" value="Protein kinase-like (PK-like)"/>
    <property type="match status" value="1"/>
</dbReference>
<dbReference type="InterPro" id="IPR050994">
    <property type="entry name" value="At_inactive_RLKs"/>
</dbReference>
<dbReference type="EMBL" id="CAKOAT010147377">
    <property type="protein sequence ID" value="CAH8342041.1"/>
    <property type="molecule type" value="Genomic_DNA"/>
</dbReference>
<gene>
    <name evidence="3" type="ORF">ERUC_LOCUS15775</name>
</gene>
<evidence type="ECO:0000256" key="2">
    <source>
        <dbReference type="SAM" id="MobiDB-lite"/>
    </source>
</evidence>
<dbReference type="PANTHER" id="PTHR48010">
    <property type="entry name" value="OS05G0588300 PROTEIN"/>
    <property type="match status" value="1"/>
</dbReference>